<dbReference type="NCBIfam" id="NF037997">
    <property type="entry name" value="Na_Pi_symport"/>
    <property type="match status" value="1"/>
</dbReference>
<dbReference type="EMBL" id="FZQB01000017">
    <property type="protein sequence ID" value="SNT76259.1"/>
    <property type="molecule type" value="Genomic_DNA"/>
</dbReference>
<dbReference type="RefSeq" id="WP_089345579.1">
    <property type="nucleotide sequence ID" value="NZ_CP067131.1"/>
</dbReference>
<evidence type="ECO:0000259" key="8">
    <source>
        <dbReference type="Pfam" id="PF01895"/>
    </source>
</evidence>
<dbReference type="PANTHER" id="PTHR10010:SF46">
    <property type="entry name" value="SODIUM-DEPENDENT PHOSPHATE TRANSPORT PROTEIN 2B"/>
    <property type="match status" value="1"/>
</dbReference>
<dbReference type="InterPro" id="IPR003841">
    <property type="entry name" value="Na/Pi_transpt"/>
</dbReference>
<feature type="transmembrane region" description="Helical" evidence="7">
    <location>
        <begin position="280"/>
        <end position="299"/>
    </location>
</feature>
<protein>
    <submittedName>
        <fullName evidence="9">Phosphate:Na+ symporter</fullName>
    </submittedName>
</protein>
<keyword evidence="5 7" id="KW-0472">Membrane</keyword>
<evidence type="ECO:0000256" key="6">
    <source>
        <dbReference type="SAM" id="MobiDB-lite"/>
    </source>
</evidence>
<dbReference type="SUPFAM" id="SSF109755">
    <property type="entry name" value="PhoU-like"/>
    <property type="match status" value="1"/>
</dbReference>
<evidence type="ECO:0000256" key="2">
    <source>
        <dbReference type="ARBA" id="ARBA00022475"/>
    </source>
</evidence>
<feature type="transmembrane region" description="Helical" evidence="7">
    <location>
        <begin position="87"/>
        <end position="116"/>
    </location>
</feature>
<dbReference type="Gene3D" id="1.20.58.220">
    <property type="entry name" value="Phosphate transport system protein phou homolog 2, domain 2"/>
    <property type="match status" value="1"/>
</dbReference>
<feature type="domain" description="PhoU" evidence="8">
    <location>
        <begin position="340"/>
        <end position="420"/>
    </location>
</feature>
<proteinExistence type="predicted"/>
<evidence type="ECO:0000313" key="10">
    <source>
        <dbReference type="Proteomes" id="UP000198307"/>
    </source>
</evidence>
<feature type="transmembrane region" description="Helical" evidence="7">
    <location>
        <begin position="50"/>
        <end position="75"/>
    </location>
</feature>
<dbReference type="Pfam" id="PF01895">
    <property type="entry name" value="PhoU"/>
    <property type="match status" value="2"/>
</dbReference>
<evidence type="ECO:0000256" key="3">
    <source>
        <dbReference type="ARBA" id="ARBA00022692"/>
    </source>
</evidence>
<dbReference type="Proteomes" id="UP000198307">
    <property type="component" value="Unassembled WGS sequence"/>
</dbReference>
<dbReference type="AlphaFoldDB" id="A0A239Q0Y3"/>
<sequence>MEPTILLIDLLAAGALLVWGLKQLKSGVLSGLGASLRSLLAAGTRTRFHAALSGLVVTISMQSSTATALIASTFADRGMIRGKMAQAVMLGANLGTALAAVILSMDIHWLASVFVLTGVVAMSRGKTSRGQGMGKAVFGLGIMLLALHMMSGVTEPLRDSVLFANIVAGLAAAPIFALIFAIGLAAAATSSLAAVVFIAFLSQTGQVPPSLVVVFVAGANIGGAIPPVLAAMQEGLAARRLTVANLAVRAFGGIVMSLFAADVVLWSAALDGPLPLGLEVHLLFNLALLLVFLPWVGGLEKLVKRLVPAPESGTGEIGYLDEASLATPALALAGASREALRMGDEVCEMLEVNLDALLHNRAETPDKIARLDDSIDFRLRAIKLFLLRLRKLDLSESETRRCDEILSYAINLEHVGDIVESHLCVAAEKLNERQVSFSPEGLKEIRSIYQETVENLQLAQSVFLSRDPKLAMQLMAAKVEIRKMEQDSSLHHLARIEDRKPEALETSSIHLDILRDLKRINAHLATPAYSVLDEIGALRESRVRRLSKFNGGRSSSRSVGGAASKSAAK</sequence>
<feature type="transmembrane region" description="Helical" evidence="7">
    <location>
        <begin position="136"/>
        <end position="154"/>
    </location>
</feature>
<comment type="subcellular location">
    <subcellularLocation>
        <location evidence="1">Cell membrane</location>
        <topology evidence="1">Multi-pass membrane protein</topology>
    </subcellularLocation>
</comment>
<evidence type="ECO:0000256" key="5">
    <source>
        <dbReference type="ARBA" id="ARBA00023136"/>
    </source>
</evidence>
<organism evidence="9 10">
    <name type="scientific">Paracoccus seriniphilus</name>
    <dbReference type="NCBI Taxonomy" id="184748"/>
    <lineage>
        <taxon>Bacteria</taxon>
        <taxon>Pseudomonadati</taxon>
        <taxon>Pseudomonadota</taxon>
        <taxon>Alphaproteobacteria</taxon>
        <taxon>Rhodobacterales</taxon>
        <taxon>Paracoccaceae</taxon>
        <taxon>Paracoccus</taxon>
    </lineage>
</organism>
<dbReference type="GO" id="GO:0005886">
    <property type="term" value="C:plasma membrane"/>
    <property type="evidence" value="ECO:0007669"/>
    <property type="project" value="UniProtKB-SubCell"/>
</dbReference>
<dbReference type="InterPro" id="IPR026022">
    <property type="entry name" value="PhoU_dom"/>
</dbReference>
<evidence type="ECO:0000256" key="7">
    <source>
        <dbReference type="SAM" id="Phobius"/>
    </source>
</evidence>
<accession>A0A239Q0Y3</accession>
<dbReference type="GO" id="GO:0044341">
    <property type="term" value="P:sodium-dependent phosphate transport"/>
    <property type="evidence" value="ECO:0007669"/>
    <property type="project" value="InterPro"/>
</dbReference>
<reference evidence="9 10" key="1">
    <citation type="submission" date="2017-07" db="EMBL/GenBank/DDBJ databases">
        <authorList>
            <person name="Sun Z.S."/>
            <person name="Albrecht U."/>
            <person name="Echele G."/>
            <person name="Lee C.C."/>
        </authorList>
    </citation>
    <scope>NUCLEOTIDE SEQUENCE [LARGE SCALE GENOMIC DNA]</scope>
    <source>
        <strain evidence="9 10">DSM 14827</strain>
    </source>
</reference>
<feature type="compositionally biased region" description="Low complexity" evidence="6">
    <location>
        <begin position="551"/>
        <end position="569"/>
    </location>
</feature>
<keyword evidence="10" id="KW-1185">Reference proteome</keyword>
<evidence type="ECO:0000256" key="1">
    <source>
        <dbReference type="ARBA" id="ARBA00004651"/>
    </source>
</evidence>
<dbReference type="Pfam" id="PF02690">
    <property type="entry name" value="Na_Pi_cotrans"/>
    <property type="match status" value="1"/>
</dbReference>
<feature type="domain" description="PhoU" evidence="8">
    <location>
        <begin position="446"/>
        <end position="525"/>
    </location>
</feature>
<dbReference type="OrthoDB" id="5778511at2"/>
<evidence type="ECO:0000313" key="9">
    <source>
        <dbReference type="EMBL" id="SNT76259.1"/>
    </source>
</evidence>
<feature type="region of interest" description="Disordered" evidence="6">
    <location>
        <begin position="549"/>
        <end position="569"/>
    </location>
</feature>
<gene>
    <name evidence="9" type="ORF">SAMN05444959_11738</name>
</gene>
<dbReference type="InterPro" id="IPR038078">
    <property type="entry name" value="PhoU-like_sf"/>
</dbReference>
<dbReference type="PANTHER" id="PTHR10010">
    <property type="entry name" value="SOLUTE CARRIER FAMILY 34 SODIUM PHOSPHATE , MEMBER 2-RELATED"/>
    <property type="match status" value="1"/>
</dbReference>
<evidence type="ECO:0000256" key="4">
    <source>
        <dbReference type="ARBA" id="ARBA00022989"/>
    </source>
</evidence>
<keyword evidence="2" id="KW-1003">Cell membrane</keyword>
<keyword evidence="3 7" id="KW-0812">Transmembrane</keyword>
<feature type="transmembrane region" description="Helical" evidence="7">
    <location>
        <begin position="243"/>
        <end position="268"/>
    </location>
</feature>
<dbReference type="GO" id="GO:0005436">
    <property type="term" value="F:sodium:phosphate symporter activity"/>
    <property type="evidence" value="ECO:0007669"/>
    <property type="project" value="InterPro"/>
</dbReference>
<feature type="transmembrane region" description="Helical" evidence="7">
    <location>
        <begin position="166"/>
        <end position="199"/>
    </location>
</feature>
<keyword evidence="4 7" id="KW-1133">Transmembrane helix</keyword>
<feature type="transmembrane region" description="Helical" evidence="7">
    <location>
        <begin position="211"/>
        <end position="231"/>
    </location>
</feature>
<name>A0A239Q0Y3_9RHOB</name>